<name>A0A2Z2NIC0_9GAMM</name>
<keyword evidence="2" id="KW-1185">Reference proteome</keyword>
<gene>
    <name evidence="1" type="ORF">IMCC3135_00495</name>
</gene>
<dbReference type="RefSeq" id="WP_205737844.1">
    <property type="nucleotide sequence ID" value="NZ_CP018632.1"/>
</dbReference>
<accession>A0A2Z2NIC0</accession>
<dbReference type="EMBL" id="CP018632">
    <property type="protein sequence ID" value="ASJ70225.1"/>
    <property type="molecule type" value="Genomic_DNA"/>
</dbReference>
<dbReference type="InterPro" id="IPR022478">
    <property type="entry name" value="ABC_transptr_sub-bd_PQQ"/>
</dbReference>
<dbReference type="AlphaFoldDB" id="A0A2Z2NIC0"/>
<dbReference type="InterPro" id="IPR028082">
    <property type="entry name" value="Peripla_BP_I"/>
</dbReference>
<protein>
    <recommendedName>
        <fullName evidence="3">Leucine-binding protein domain-containing protein</fullName>
    </recommendedName>
</protein>
<evidence type="ECO:0000313" key="1">
    <source>
        <dbReference type="EMBL" id="ASJ70225.1"/>
    </source>
</evidence>
<dbReference type="SUPFAM" id="SSF53822">
    <property type="entry name" value="Periplasmic binding protein-like I"/>
    <property type="match status" value="1"/>
</dbReference>
<dbReference type="Proteomes" id="UP000250079">
    <property type="component" value="Chromosome"/>
</dbReference>
<organism evidence="1 2">
    <name type="scientific">Granulosicoccus antarcticus IMCC3135</name>
    <dbReference type="NCBI Taxonomy" id="1192854"/>
    <lineage>
        <taxon>Bacteria</taxon>
        <taxon>Pseudomonadati</taxon>
        <taxon>Pseudomonadota</taxon>
        <taxon>Gammaproteobacteria</taxon>
        <taxon>Chromatiales</taxon>
        <taxon>Granulosicoccaceae</taxon>
        <taxon>Granulosicoccus</taxon>
    </lineage>
</organism>
<dbReference type="KEGG" id="gai:IMCC3135_00495"/>
<evidence type="ECO:0000313" key="2">
    <source>
        <dbReference type="Proteomes" id="UP000250079"/>
    </source>
</evidence>
<sequence length="408" mass="45632">MKACQSDSNKIGQMLRKALGVVCTILVLTPAAWAKQELEVPLLYVSREEPVQIPLSLLDIPPDQNGLLGAQLGLNDNQTTGNFLGHAYSMESVVATENGDIVELVRPFVEAGRVLIVADLDAADLITLADTFAEALLFNVRSTDNHLRNESCRAGIFHVAPSRAMLTDALAQFLSWKRWDELVLVTGRHENDRLYAQSLQQSMKRFGLKIVENKNWTSVPGARRTDSGHHSVQQEIPVFSRFKDHDLVLVADEQDEFGEYFSYRMTEPRPVAGTQGLVPTSWDRTQEQWGATQIQRRFHQLAGRDMTERDYAAWAALRAIAEGVTKTSSAQVQQVREYLLSKDFKLAAFKGVPLTFRGWNGQLRQPILLVAPRMLVSVSPQEGFLHQVSELDTLGIDEPESVCTQFNS</sequence>
<proteinExistence type="predicted"/>
<dbReference type="NCBIfam" id="TIGR03863">
    <property type="entry name" value="PQQ_ABC_bind"/>
    <property type="match status" value="1"/>
</dbReference>
<evidence type="ECO:0008006" key="3">
    <source>
        <dbReference type="Google" id="ProtNLM"/>
    </source>
</evidence>
<reference evidence="1 2" key="1">
    <citation type="submission" date="2016-12" db="EMBL/GenBank/DDBJ databases">
        <authorList>
            <person name="Song W.-J."/>
            <person name="Kurnit D.M."/>
        </authorList>
    </citation>
    <scope>NUCLEOTIDE SEQUENCE [LARGE SCALE GENOMIC DNA]</scope>
    <source>
        <strain evidence="1 2">IMCC3135</strain>
    </source>
</reference>